<dbReference type="GO" id="GO:0000166">
    <property type="term" value="F:nucleotide binding"/>
    <property type="evidence" value="ECO:0007669"/>
    <property type="project" value="UniProtKB-KW"/>
</dbReference>
<evidence type="ECO:0000256" key="1">
    <source>
        <dbReference type="PIRSR" id="PIRSR011396-1"/>
    </source>
</evidence>
<organism evidence="3 5">
    <name type="scientific">Sphingomonas koreensis</name>
    <dbReference type="NCBI Taxonomy" id="93064"/>
    <lineage>
        <taxon>Bacteria</taxon>
        <taxon>Pseudomonadati</taxon>
        <taxon>Pseudomonadota</taxon>
        <taxon>Alphaproteobacteria</taxon>
        <taxon>Sphingomonadales</taxon>
        <taxon>Sphingomonadaceae</taxon>
        <taxon>Sphingomonas</taxon>
    </lineage>
</organism>
<evidence type="ECO:0000313" key="4">
    <source>
        <dbReference type="EMBL" id="RSV03139.1"/>
    </source>
</evidence>
<evidence type="ECO:0000313" key="3">
    <source>
        <dbReference type="EMBL" id="APR54863.1"/>
    </source>
</evidence>
<reference evidence="3" key="1">
    <citation type="submission" date="2016-12" db="EMBL/GenBank/DDBJ databases">
        <title>Whole genome sequencing of Sphingomonas koreensis.</title>
        <authorList>
            <person name="Conlan S."/>
            <person name="Thomas P.J."/>
            <person name="Mullikin J."/>
            <person name="Palmore T.N."/>
            <person name="Frank K.M."/>
            <person name="Segre J.A."/>
        </authorList>
    </citation>
    <scope>NUCLEOTIDE SEQUENCE</scope>
    <source>
        <strain evidence="3">ABOJV</strain>
    </source>
</reference>
<feature type="binding site" evidence="2">
    <location>
        <begin position="18"/>
        <end position="21"/>
    </location>
    <ligand>
        <name>FAD</name>
        <dbReference type="ChEBI" id="CHEBI:57692"/>
    </ligand>
</feature>
<name>A0A1L6JG24_9SPHN</name>
<dbReference type="GO" id="GO:0004497">
    <property type="term" value="F:monooxygenase activity"/>
    <property type="evidence" value="ECO:0007669"/>
    <property type="project" value="InterPro"/>
</dbReference>
<feature type="active site" evidence="1">
    <location>
        <position position="84"/>
    </location>
</feature>
<proteinExistence type="predicted"/>
<feature type="binding site" evidence="2">
    <location>
        <position position="84"/>
    </location>
    <ligand>
        <name>7-chloro-L-tryptophan</name>
        <dbReference type="ChEBI" id="CHEBI:58713"/>
    </ligand>
</feature>
<reference evidence="5" key="2">
    <citation type="submission" date="2016-12" db="EMBL/GenBank/DDBJ databases">
        <title>Whole genome sequencing of Sphingomonas sp. ABOJV.</title>
        <authorList>
            <person name="Conlan S."/>
            <person name="Thomas P.J."/>
            <person name="Mullikin J."/>
            <person name="Palmore T.N."/>
            <person name="Frank K.M."/>
            <person name="Segre J.A."/>
        </authorList>
    </citation>
    <scope>NUCLEOTIDE SEQUENCE [LARGE SCALE GENOMIC DNA]</scope>
    <source>
        <strain evidence="5">ABOJV</strain>
    </source>
</reference>
<keyword evidence="2" id="KW-0274">FAD</keyword>
<accession>A0A1L6JG24</accession>
<dbReference type="PIRSF" id="PIRSF011396">
    <property type="entry name" value="Trp_halogenase"/>
    <property type="match status" value="1"/>
</dbReference>
<dbReference type="EMBL" id="CP018820">
    <property type="protein sequence ID" value="APR54863.1"/>
    <property type="molecule type" value="Genomic_DNA"/>
</dbReference>
<protein>
    <submittedName>
        <fullName evidence="4">Tryptophan 7-halogenase</fullName>
    </submittedName>
    <submittedName>
        <fullName evidence="3">Tryptophan halogenase</fullName>
    </submittedName>
</protein>
<feature type="binding site" evidence="2">
    <location>
        <position position="348"/>
    </location>
    <ligand>
        <name>L-tryptophan</name>
        <dbReference type="ChEBI" id="CHEBI:57912"/>
    </ligand>
</feature>
<dbReference type="SUPFAM" id="SSF51905">
    <property type="entry name" value="FAD/NAD(P)-binding domain"/>
    <property type="match status" value="1"/>
</dbReference>
<dbReference type="PANTHER" id="PTHR43747">
    <property type="entry name" value="FAD-BINDING PROTEIN"/>
    <property type="match status" value="1"/>
</dbReference>
<reference evidence="4 6" key="3">
    <citation type="submission" date="2018-07" db="EMBL/GenBank/DDBJ databases">
        <title>Genomic and Epidemiologic Investigation of an Indolent Hospital Outbreak.</title>
        <authorList>
            <person name="Johnson R.C."/>
            <person name="Deming C."/>
            <person name="Conlan S."/>
            <person name="Zellmer C.J."/>
            <person name="Michelin A.V."/>
            <person name="Lee-Lin S."/>
            <person name="Thomas P.J."/>
            <person name="Park M."/>
            <person name="Weingarten R.A."/>
            <person name="Less J."/>
            <person name="Dekker J.P."/>
            <person name="Frank K.M."/>
            <person name="Musser K.A."/>
            <person name="Mcquiston J.R."/>
            <person name="Henderson D.K."/>
            <person name="Lau A.F."/>
            <person name="Palmore T.N."/>
            <person name="Segre J.A."/>
        </authorList>
    </citation>
    <scope>NUCLEOTIDE SEQUENCE [LARGE SCALE GENOMIC DNA]</scope>
    <source>
        <strain evidence="4 6">SK-NIH.Env10_0317</strain>
    </source>
</reference>
<dbReference type="InterPro" id="IPR050816">
    <property type="entry name" value="Flavin-dep_Halogenase_NPB"/>
</dbReference>
<dbReference type="RefSeq" id="WP_075153084.1">
    <property type="nucleotide sequence ID" value="NZ_CP018820.1"/>
</dbReference>
<evidence type="ECO:0000256" key="2">
    <source>
        <dbReference type="PIRSR" id="PIRSR011396-2"/>
    </source>
</evidence>
<dbReference type="GeneID" id="44132259"/>
<sequence>MTEEHGEDAIRTIAIVGGGTAGWMAASYLARTLAHTNIAITLIDSSEIGTVGVGEATVPAIRDFLAVVGLADADVLAATEGTIKYGIHFADWAEPGHRFYHPFGLYGVSARGVPFHQYWLKLRAAGHDLSLEDYCLCTQLAEQGRFLPPPEQPGSELGVFDFALHFDASMFATLLRDLSLSLGVTHIDARIDGVEQAPEDGQVRAVRLADGRSVAADLWIDCSGFRGLLIGEAMGVPFVDWRNWLPCDRAIALGCEPSGAYRPVTTSTARAAGWQWHIPLRHRIGNGYVYCSDYIGDDEAEAVLRANIEGPALGEARRIRFTPGHRASFWKGNVVAIGLAGGFLEPLESTSITLIQSGLERLVRLFPDRRFDPALAALFDRQSQLEFERIRDFLLVHYCLNRREGEPLWDRMRTMELPGHLQGKIDAWRAQGELVRYEWETFQDPSWLSMYAGFGIEPRRYNVRADQFDGAELLATFGRMRTAIDDTVKLGVPAAQFAAALRR</sequence>
<dbReference type="Gene3D" id="3.50.50.60">
    <property type="entry name" value="FAD/NAD(P)-binding domain"/>
    <property type="match status" value="1"/>
</dbReference>
<feature type="binding site" evidence="2">
    <location>
        <position position="352"/>
    </location>
    <ligand>
        <name>FAD</name>
        <dbReference type="ChEBI" id="CHEBI:57692"/>
    </ligand>
</feature>
<dbReference type="KEGG" id="skr:BRX40_06800"/>
<dbReference type="PANTHER" id="PTHR43747:SF4">
    <property type="entry name" value="FLAVIN-DEPENDENT TRYPTOPHAN HALOGENASE"/>
    <property type="match status" value="1"/>
</dbReference>
<dbReference type="OrthoDB" id="462203at2"/>
<dbReference type="Pfam" id="PF04820">
    <property type="entry name" value="Trp_halogenase"/>
    <property type="match status" value="1"/>
</dbReference>
<keyword evidence="2" id="KW-0547">Nucleotide-binding</keyword>
<dbReference type="Proteomes" id="UP000185161">
    <property type="component" value="Chromosome"/>
</dbReference>
<dbReference type="InterPro" id="IPR006905">
    <property type="entry name" value="Flavin_halogenase"/>
</dbReference>
<dbReference type="EMBL" id="QQWO01000008">
    <property type="protein sequence ID" value="RSV03139.1"/>
    <property type="molecule type" value="Genomic_DNA"/>
</dbReference>
<evidence type="ECO:0000313" key="6">
    <source>
        <dbReference type="Proteomes" id="UP000286681"/>
    </source>
</evidence>
<keyword evidence="2" id="KW-0285">Flavoprotein</keyword>
<dbReference type="STRING" id="93064.BRX40_06800"/>
<feature type="binding site" evidence="2">
    <location>
        <position position="339"/>
    </location>
    <ligand>
        <name>FAD</name>
        <dbReference type="ChEBI" id="CHEBI:57692"/>
    </ligand>
</feature>
<dbReference type="AlphaFoldDB" id="A0A1L6JG24"/>
<gene>
    <name evidence="3" type="ORF">BRX40_06800</name>
    <name evidence="4" type="ORF">CA257_11510</name>
</gene>
<dbReference type="Proteomes" id="UP000286681">
    <property type="component" value="Unassembled WGS sequence"/>
</dbReference>
<dbReference type="InterPro" id="IPR036188">
    <property type="entry name" value="FAD/NAD-bd_sf"/>
</dbReference>
<keyword evidence="5" id="KW-1185">Reference proteome</keyword>
<evidence type="ECO:0000313" key="5">
    <source>
        <dbReference type="Proteomes" id="UP000185161"/>
    </source>
</evidence>
<dbReference type="InterPro" id="IPR033856">
    <property type="entry name" value="Trp_halogen"/>
</dbReference>